<evidence type="ECO:0000313" key="1">
    <source>
        <dbReference type="EMBL" id="OCT65222.1"/>
    </source>
</evidence>
<evidence type="ECO:0000313" key="2">
    <source>
        <dbReference type="Proteomes" id="UP000694892"/>
    </source>
</evidence>
<name>A0A974H546_XENLA</name>
<dbReference type="Proteomes" id="UP000694892">
    <property type="component" value="Chromosome 8S"/>
</dbReference>
<proteinExistence type="predicted"/>
<sequence length="125" mass="13394">MGSVPFPVSIDLELPSHLLILTSMAAGRQTQLLRIGCGVASGGGHVPRRYPGNPQGARRQTAFPCYGSRSVLSNCPVCASGRVKKVPGGRGRNEACEERKRVTEPNCCFRVGQVRLPEGMGRLFA</sequence>
<gene>
    <name evidence="1" type="ORF">XELAEV_18041461mg</name>
</gene>
<reference evidence="2" key="1">
    <citation type="journal article" date="2016" name="Nature">
        <title>Genome evolution in the allotetraploid frog Xenopus laevis.</title>
        <authorList>
            <person name="Session A.M."/>
            <person name="Uno Y."/>
            <person name="Kwon T."/>
            <person name="Chapman J.A."/>
            <person name="Toyoda A."/>
            <person name="Takahashi S."/>
            <person name="Fukui A."/>
            <person name="Hikosaka A."/>
            <person name="Suzuki A."/>
            <person name="Kondo M."/>
            <person name="van Heeringen S.J."/>
            <person name="Quigley I."/>
            <person name="Heinz S."/>
            <person name="Ogino H."/>
            <person name="Ochi H."/>
            <person name="Hellsten U."/>
            <person name="Lyons J.B."/>
            <person name="Simakov O."/>
            <person name="Putnam N."/>
            <person name="Stites J."/>
            <person name="Kuroki Y."/>
            <person name="Tanaka T."/>
            <person name="Michiue T."/>
            <person name="Watanabe M."/>
            <person name="Bogdanovic O."/>
            <person name="Lister R."/>
            <person name="Georgiou G."/>
            <person name="Paranjpe S.S."/>
            <person name="van Kruijsbergen I."/>
            <person name="Shu S."/>
            <person name="Carlson J."/>
            <person name="Kinoshita T."/>
            <person name="Ohta Y."/>
            <person name="Mawaribuchi S."/>
            <person name="Jenkins J."/>
            <person name="Grimwood J."/>
            <person name="Schmutz J."/>
            <person name="Mitros T."/>
            <person name="Mozaffari S.V."/>
            <person name="Suzuki Y."/>
            <person name="Haramoto Y."/>
            <person name="Yamamoto T.S."/>
            <person name="Takagi C."/>
            <person name="Heald R."/>
            <person name="Miller K."/>
            <person name="Haudenschild C."/>
            <person name="Kitzman J."/>
            <person name="Nakayama T."/>
            <person name="Izutsu Y."/>
            <person name="Robert J."/>
            <person name="Fortriede J."/>
            <person name="Burns K."/>
            <person name="Lotay V."/>
            <person name="Karimi K."/>
            <person name="Yasuoka Y."/>
            <person name="Dichmann D.S."/>
            <person name="Flajnik M.F."/>
            <person name="Houston D.W."/>
            <person name="Shendure J."/>
            <person name="DuPasquier L."/>
            <person name="Vize P.D."/>
            <person name="Zorn A.M."/>
            <person name="Ito M."/>
            <person name="Marcotte E.M."/>
            <person name="Wallingford J.B."/>
            <person name="Ito Y."/>
            <person name="Asashima M."/>
            <person name="Ueno N."/>
            <person name="Matsuda Y."/>
            <person name="Veenstra G.J."/>
            <person name="Fujiyama A."/>
            <person name="Harland R.M."/>
            <person name="Taira M."/>
            <person name="Rokhsar D.S."/>
        </authorList>
    </citation>
    <scope>NUCLEOTIDE SEQUENCE [LARGE SCALE GENOMIC DNA]</scope>
    <source>
        <strain evidence="2">J</strain>
    </source>
</reference>
<organism evidence="1 2">
    <name type="scientific">Xenopus laevis</name>
    <name type="common">African clawed frog</name>
    <dbReference type="NCBI Taxonomy" id="8355"/>
    <lineage>
        <taxon>Eukaryota</taxon>
        <taxon>Metazoa</taxon>
        <taxon>Chordata</taxon>
        <taxon>Craniata</taxon>
        <taxon>Vertebrata</taxon>
        <taxon>Euteleostomi</taxon>
        <taxon>Amphibia</taxon>
        <taxon>Batrachia</taxon>
        <taxon>Anura</taxon>
        <taxon>Pipoidea</taxon>
        <taxon>Pipidae</taxon>
        <taxon>Xenopodinae</taxon>
        <taxon>Xenopus</taxon>
        <taxon>Xenopus</taxon>
    </lineage>
</organism>
<dbReference type="EMBL" id="CM004481">
    <property type="protein sequence ID" value="OCT65222.1"/>
    <property type="molecule type" value="Genomic_DNA"/>
</dbReference>
<dbReference type="AlphaFoldDB" id="A0A974H546"/>
<protein>
    <submittedName>
        <fullName evidence="1">Uncharacterized protein</fullName>
    </submittedName>
</protein>
<accession>A0A974H546</accession>